<sequence>MKIESYGKINLGLDVLYKREDNYHELSTIMQQIDLSDILTIKDIKEGIKLESNHRDVPLDSRNLVYKSWEKIKEKTGINRGVHININKRIPVAAGLAGGSTNAAATLKGLNELWDLKLNEEELRNIAVEIGADVPFCTMGGTALAEGIGEKLTKLKSFKNHQLLLINPGMGISTVEVYKKLRLKGKRTLDTNKIISSIENNDIKTLSDNMINVMEEVVLENNPIIEEIKNDLIKYGSLKPLMSGSGPTVFGFFDDLDKLHYCKDKLEEKYTKGIVVEGKTI</sequence>
<dbReference type="Pfam" id="PF00288">
    <property type="entry name" value="GHMP_kinases_N"/>
    <property type="match status" value="1"/>
</dbReference>
<comment type="function">
    <text evidence="9">Catalyzes the phosphorylation of the position 2 hydroxy group of 4-diphosphocytidyl-2C-methyl-D-erythritol.</text>
</comment>
<dbReference type="InterPro" id="IPR020568">
    <property type="entry name" value="Ribosomal_Su5_D2-typ_SF"/>
</dbReference>
<dbReference type="Proteomes" id="UP000469523">
    <property type="component" value="Unassembled WGS sequence"/>
</dbReference>
<evidence type="ECO:0000256" key="7">
    <source>
        <dbReference type="ARBA" id="ARBA00022840"/>
    </source>
</evidence>
<comment type="similarity">
    <text evidence="1 9">Belongs to the GHMP kinase family. IspE subfamily.</text>
</comment>
<evidence type="ECO:0000256" key="3">
    <source>
        <dbReference type="ARBA" id="ARBA00017473"/>
    </source>
</evidence>
<feature type="active site" evidence="9">
    <location>
        <position position="8"/>
    </location>
</feature>
<evidence type="ECO:0000313" key="12">
    <source>
        <dbReference type="EMBL" id="MSU00595.1"/>
    </source>
</evidence>
<feature type="domain" description="GHMP kinase N-terminal" evidence="10">
    <location>
        <begin position="63"/>
        <end position="141"/>
    </location>
</feature>
<keyword evidence="9" id="KW-0414">Isoprene biosynthesis</keyword>
<keyword evidence="6 9" id="KW-0418">Kinase</keyword>
<dbReference type="InterPro" id="IPR004424">
    <property type="entry name" value="IspE"/>
</dbReference>
<dbReference type="SUPFAM" id="SSF54211">
    <property type="entry name" value="Ribosomal protein S5 domain 2-like"/>
    <property type="match status" value="1"/>
</dbReference>
<dbReference type="GO" id="GO:0016114">
    <property type="term" value="P:terpenoid biosynthetic process"/>
    <property type="evidence" value="ECO:0007669"/>
    <property type="project" value="UniProtKB-UniRule"/>
</dbReference>
<proteinExistence type="inferred from homology"/>
<evidence type="ECO:0000256" key="8">
    <source>
        <dbReference type="ARBA" id="ARBA00032554"/>
    </source>
</evidence>
<dbReference type="HAMAP" id="MF_00061">
    <property type="entry name" value="IspE"/>
    <property type="match status" value="1"/>
</dbReference>
<evidence type="ECO:0000259" key="11">
    <source>
        <dbReference type="Pfam" id="PF08544"/>
    </source>
</evidence>
<protein>
    <recommendedName>
        <fullName evidence="3 9">4-diphosphocytidyl-2-C-methyl-D-erythritol kinase</fullName>
        <shortName evidence="9">CMK</shortName>
        <ecNumber evidence="2 9">2.7.1.148</ecNumber>
    </recommendedName>
    <alternativeName>
        <fullName evidence="8 9">4-(cytidine-5'-diphospho)-2-C-methyl-D-erythritol kinase</fullName>
    </alternativeName>
</protein>
<dbReference type="EC" id="2.7.1.148" evidence="2 9"/>
<dbReference type="GO" id="GO:0019288">
    <property type="term" value="P:isopentenyl diphosphate biosynthetic process, methylerythritol 4-phosphate pathway"/>
    <property type="evidence" value="ECO:0007669"/>
    <property type="project" value="UniProtKB-UniRule"/>
</dbReference>
<evidence type="ECO:0000256" key="5">
    <source>
        <dbReference type="ARBA" id="ARBA00022741"/>
    </source>
</evidence>
<evidence type="ECO:0000256" key="9">
    <source>
        <dbReference type="HAMAP-Rule" id="MF_00061"/>
    </source>
</evidence>
<dbReference type="GO" id="GO:0050515">
    <property type="term" value="F:4-(cytidine 5'-diphospho)-2-C-methyl-D-erythritol kinase activity"/>
    <property type="evidence" value="ECO:0007669"/>
    <property type="project" value="UniProtKB-UniRule"/>
</dbReference>
<dbReference type="Gene3D" id="3.30.230.10">
    <property type="match status" value="1"/>
</dbReference>
<evidence type="ECO:0000256" key="4">
    <source>
        <dbReference type="ARBA" id="ARBA00022679"/>
    </source>
</evidence>
<name>A0A6N7XVT2_9FIRM</name>
<feature type="domain" description="GHMP kinase C-terminal" evidence="11">
    <location>
        <begin position="195"/>
        <end position="270"/>
    </location>
</feature>
<keyword evidence="4 9" id="KW-0808">Transferase</keyword>
<dbReference type="Pfam" id="PF08544">
    <property type="entry name" value="GHMP_kinases_C"/>
    <property type="match status" value="1"/>
</dbReference>
<keyword evidence="5 9" id="KW-0547">Nucleotide-binding</keyword>
<dbReference type="PIRSF" id="PIRSF010376">
    <property type="entry name" value="IspE"/>
    <property type="match status" value="1"/>
</dbReference>
<feature type="binding site" evidence="9">
    <location>
        <begin position="91"/>
        <end position="101"/>
    </location>
    <ligand>
        <name>ATP</name>
        <dbReference type="ChEBI" id="CHEBI:30616"/>
    </ligand>
</feature>
<evidence type="ECO:0000256" key="1">
    <source>
        <dbReference type="ARBA" id="ARBA00009684"/>
    </source>
</evidence>
<organism evidence="12 13">
    <name type="scientific">Tissierella pigra</name>
    <dbReference type="NCBI Taxonomy" id="2607614"/>
    <lineage>
        <taxon>Bacteria</taxon>
        <taxon>Bacillati</taxon>
        <taxon>Bacillota</taxon>
        <taxon>Tissierellia</taxon>
        <taxon>Tissierellales</taxon>
        <taxon>Tissierellaceae</taxon>
        <taxon>Tissierella</taxon>
    </lineage>
</organism>
<comment type="pathway">
    <text evidence="9">Isoprenoid biosynthesis; isopentenyl diphosphate biosynthesis via DXP pathway; isopentenyl diphosphate from 1-deoxy-D-xylulose 5-phosphate: step 3/6.</text>
</comment>
<dbReference type="SUPFAM" id="SSF55060">
    <property type="entry name" value="GHMP Kinase, C-terminal domain"/>
    <property type="match status" value="1"/>
</dbReference>
<feature type="active site" evidence="9">
    <location>
        <position position="133"/>
    </location>
</feature>
<accession>A0A6N7XVT2</accession>
<evidence type="ECO:0000313" key="13">
    <source>
        <dbReference type="Proteomes" id="UP000469523"/>
    </source>
</evidence>
<keyword evidence="13" id="KW-1185">Reference proteome</keyword>
<comment type="caution">
    <text evidence="12">The sequence shown here is derived from an EMBL/GenBank/DDBJ whole genome shotgun (WGS) entry which is preliminary data.</text>
</comment>
<dbReference type="NCBIfam" id="TIGR00154">
    <property type="entry name" value="ispE"/>
    <property type="match status" value="1"/>
</dbReference>
<dbReference type="AlphaFoldDB" id="A0A6N7XVT2"/>
<dbReference type="GO" id="GO:0005524">
    <property type="term" value="F:ATP binding"/>
    <property type="evidence" value="ECO:0007669"/>
    <property type="project" value="UniProtKB-UniRule"/>
</dbReference>
<dbReference type="EMBL" id="VUNQ01000005">
    <property type="protein sequence ID" value="MSU00595.1"/>
    <property type="molecule type" value="Genomic_DNA"/>
</dbReference>
<dbReference type="InterPro" id="IPR006204">
    <property type="entry name" value="GHMP_kinase_N_dom"/>
</dbReference>
<gene>
    <name evidence="9" type="primary">ispE</name>
    <name evidence="12" type="ORF">FYJ83_03820</name>
</gene>
<dbReference type="InterPro" id="IPR014721">
    <property type="entry name" value="Ribsml_uS5_D2-typ_fold_subgr"/>
</dbReference>
<evidence type="ECO:0000256" key="6">
    <source>
        <dbReference type="ARBA" id="ARBA00022777"/>
    </source>
</evidence>
<reference evidence="12 13" key="1">
    <citation type="submission" date="2019-09" db="EMBL/GenBank/DDBJ databases">
        <title>In-depth cultivation of the pig gut microbiome towards novel bacterial diversity and tailored functional studies.</title>
        <authorList>
            <person name="Wylensek D."/>
            <person name="Hitch T.C.A."/>
            <person name="Clavel T."/>
        </authorList>
    </citation>
    <scope>NUCLEOTIDE SEQUENCE [LARGE SCALE GENOMIC DNA]</scope>
    <source>
        <strain evidence="12 13">WCA3-693-APC-4?</strain>
    </source>
</reference>
<dbReference type="InterPro" id="IPR036554">
    <property type="entry name" value="GHMP_kinase_C_sf"/>
</dbReference>
<keyword evidence="7 9" id="KW-0067">ATP-binding</keyword>
<dbReference type="PANTHER" id="PTHR43527">
    <property type="entry name" value="4-DIPHOSPHOCYTIDYL-2-C-METHYL-D-ERYTHRITOL KINASE, CHLOROPLASTIC"/>
    <property type="match status" value="1"/>
</dbReference>
<dbReference type="PANTHER" id="PTHR43527:SF2">
    <property type="entry name" value="4-DIPHOSPHOCYTIDYL-2-C-METHYL-D-ERYTHRITOL KINASE, CHLOROPLASTIC"/>
    <property type="match status" value="1"/>
</dbReference>
<dbReference type="InterPro" id="IPR013750">
    <property type="entry name" value="GHMP_kinase_C_dom"/>
</dbReference>
<evidence type="ECO:0000256" key="2">
    <source>
        <dbReference type="ARBA" id="ARBA00012052"/>
    </source>
</evidence>
<dbReference type="UniPathway" id="UPA00056">
    <property type="reaction ID" value="UER00094"/>
</dbReference>
<evidence type="ECO:0000259" key="10">
    <source>
        <dbReference type="Pfam" id="PF00288"/>
    </source>
</evidence>
<comment type="catalytic activity">
    <reaction evidence="9">
        <text>4-CDP-2-C-methyl-D-erythritol + ATP = 4-CDP-2-C-methyl-D-erythritol 2-phosphate + ADP + H(+)</text>
        <dbReference type="Rhea" id="RHEA:18437"/>
        <dbReference type="ChEBI" id="CHEBI:15378"/>
        <dbReference type="ChEBI" id="CHEBI:30616"/>
        <dbReference type="ChEBI" id="CHEBI:57823"/>
        <dbReference type="ChEBI" id="CHEBI:57919"/>
        <dbReference type="ChEBI" id="CHEBI:456216"/>
        <dbReference type="EC" id="2.7.1.148"/>
    </reaction>
</comment>
<dbReference type="Gene3D" id="3.30.70.890">
    <property type="entry name" value="GHMP kinase, C-terminal domain"/>
    <property type="match status" value="1"/>
</dbReference>